<dbReference type="InterPro" id="IPR040256">
    <property type="entry name" value="At4g02000-like"/>
</dbReference>
<accession>A0AAW2RFS7</accession>
<sequence>MSTKQPKFEALVSSFKGMLNPVKGLEMRRLEEGRFLIRFNHIIDRNQALEGCPWNFEKVTLILNGVGINENPLNVDLDWCEFHVHVHDLPLSKMNFGIASSIGNSLDPFRDMEMDDAGRAWGDSLQIRVAINVTQALIRALRVSTPQWDELVVSFTYERL</sequence>
<feature type="domain" description="DUF4283" evidence="1">
    <location>
        <begin position="3"/>
        <end position="63"/>
    </location>
</feature>
<dbReference type="InterPro" id="IPR025558">
    <property type="entry name" value="DUF4283"/>
</dbReference>
<dbReference type="Pfam" id="PF14111">
    <property type="entry name" value="DUF4283"/>
    <property type="match status" value="1"/>
</dbReference>
<name>A0AAW2RFS7_SESRA</name>
<reference evidence="2" key="2">
    <citation type="journal article" date="2024" name="Plant">
        <title>Genomic evolution and insights into agronomic trait innovations of Sesamum species.</title>
        <authorList>
            <person name="Miao H."/>
            <person name="Wang L."/>
            <person name="Qu L."/>
            <person name="Liu H."/>
            <person name="Sun Y."/>
            <person name="Le M."/>
            <person name="Wang Q."/>
            <person name="Wei S."/>
            <person name="Zheng Y."/>
            <person name="Lin W."/>
            <person name="Duan Y."/>
            <person name="Cao H."/>
            <person name="Xiong S."/>
            <person name="Wang X."/>
            <person name="Wei L."/>
            <person name="Li C."/>
            <person name="Ma Q."/>
            <person name="Ju M."/>
            <person name="Zhao R."/>
            <person name="Li G."/>
            <person name="Mu C."/>
            <person name="Tian Q."/>
            <person name="Mei H."/>
            <person name="Zhang T."/>
            <person name="Gao T."/>
            <person name="Zhang H."/>
        </authorList>
    </citation>
    <scope>NUCLEOTIDE SEQUENCE</scope>
    <source>
        <strain evidence="2">G02</strain>
    </source>
</reference>
<comment type="caution">
    <text evidence="2">The sequence shown here is derived from an EMBL/GenBank/DDBJ whole genome shotgun (WGS) entry which is preliminary data.</text>
</comment>
<protein>
    <recommendedName>
        <fullName evidence="1">DUF4283 domain-containing protein</fullName>
    </recommendedName>
</protein>
<evidence type="ECO:0000259" key="1">
    <source>
        <dbReference type="Pfam" id="PF14111"/>
    </source>
</evidence>
<reference evidence="2" key="1">
    <citation type="submission" date="2020-06" db="EMBL/GenBank/DDBJ databases">
        <authorList>
            <person name="Li T."/>
            <person name="Hu X."/>
            <person name="Zhang T."/>
            <person name="Song X."/>
            <person name="Zhang H."/>
            <person name="Dai N."/>
            <person name="Sheng W."/>
            <person name="Hou X."/>
            <person name="Wei L."/>
        </authorList>
    </citation>
    <scope>NUCLEOTIDE SEQUENCE</scope>
    <source>
        <strain evidence="2">G02</strain>
        <tissue evidence="2">Leaf</tissue>
    </source>
</reference>
<organism evidence="2">
    <name type="scientific">Sesamum radiatum</name>
    <name type="common">Black benniseed</name>
    <dbReference type="NCBI Taxonomy" id="300843"/>
    <lineage>
        <taxon>Eukaryota</taxon>
        <taxon>Viridiplantae</taxon>
        <taxon>Streptophyta</taxon>
        <taxon>Embryophyta</taxon>
        <taxon>Tracheophyta</taxon>
        <taxon>Spermatophyta</taxon>
        <taxon>Magnoliopsida</taxon>
        <taxon>eudicotyledons</taxon>
        <taxon>Gunneridae</taxon>
        <taxon>Pentapetalae</taxon>
        <taxon>asterids</taxon>
        <taxon>lamiids</taxon>
        <taxon>Lamiales</taxon>
        <taxon>Pedaliaceae</taxon>
        <taxon>Sesamum</taxon>
    </lineage>
</organism>
<dbReference type="AlphaFoldDB" id="A0AAW2RFS7"/>
<evidence type="ECO:0000313" key="2">
    <source>
        <dbReference type="EMBL" id="KAL0379070.1"/>
    </source>
</evidence>
<dbReference type="PANTHER" id="PTHR31286:SF178">
    <property type="entry name" value="DUF4283 DOMAIN-CONTAINING PROTEIN"/>
    <property type="match status" value="1"/>
</dbReference>
<dbReference type="EMBL" id="JACGWJ010000013">
    <property type="protein sequence ID" value="KAL0379070.1"/>
    <property type="molecule type" value="Genomic_DNA"/>
</dbReference>
<dbReference type="PANTHER" id="PTHR31286">
    <property type="entry name" value="GLYCINE-RICH CELL WALL STRUCTURAL PROTEIN 1.8-LIKE"/>
    <property type="match status" value="1"/>
</dbReference>
<gene>
    <name evidence="2" type="ORF">Sradi_3212500</name>
</gene>
<proteinExistence type="predicted"/>